<gene>
    <name evidence="22" type="ORF">FA14DRAFT_142079</name>
</gene>
<dbReference type="InterPro" id="IPR042087">
    <property type="entry name" value="DNA_pol_B_thumb"/>
</dbReference>
<dbReference type="InterPro" id="IPR043502">
    <property type="entry name" value="DNA/RNA_pol_sf"/>
</dbReference>
<dbReference type="EC" id="2.7.7.7" evidence="19"/>
<proteinExistence type="inferred from homology"/>
<dbReference type="SMART" id="SM01159">
    <property type="entry name" value="DUF1744"/>
    <property type="match status" value="1"/>
</dbReference>
<dbReference type="PANTHER" id="PTHR10670:SF0">
    <property type="entry name" value="DNA POLYMERASE EPSILON CATALYTIC SUBUNIT A"/>
    <property type="match status" value="1"/>
</dbReference>
<dbReference type="Pfam" id="PF08490">
    <property type="entry name" value="DUF1744"/>
    <property type="match status" value="1"/>
</dbReference>
<dbReference type="FunFam" id="1.10.287.690:FF:000005">
    <property type="entry name" value="DNA polymerase epsilon catalytic subunit"/>
    <property type="match status" value="1"/>
</dbReference>
<keyword evidence="8 19" id="KW-0479">Metal-binding</keyword>
<dbReference type="InParanoid" id="A0A316VKQ3"/>
<dbReference type="GO" id="GO:0003677">
    <property type="term" value="F:DNA binding"/>
    <property type="evidence" value="ECO:0007669"/>
    <property type="project" value="UniProtKB-KW"/>
</dbReference>
<dbReference type="SMART" id="SM00486">
    <property type="entry name" value="POLBc"/>
    <property type="match status" value="1"/>
</dbReference>
<dbReference type="GO" id="GO:0000278">
    <property type="term" value="P:mitotic cell cycle"/>
    <property type="evidence" value="ECO:0007669"/>
    <property type="project" value="TreeGrafter"/>
</dbReference>
<dbReference type="STRING" id="1280837.A0A316VKQ3"/>
<keyword evidence="23" id="KW-1185">Reference proteome</keyword>
<organism evidence="22 23">
    <name type="scientific">Meira miltonrushii</name>
    <dbReference type="NCBI Taxonomy" id="1280837"/>
    <lineage>
        <taxon>Eukaryota</taxon>
        <taxon>Fungi</taxon>
        <taxon>Dikarya</taxon>
        <taxon>Basidiomycota</taxon>
        <taxon>Ustilaginomycotina</taxon>
        <taxon>Exobasidiomycetes</taxon>
        <taxon>Exobasidiales</taxon>
        <taxon>Brachybasidiaceae</taxon>
        <taxon>Meira</taxon>
    </lineage>
</organism>
<evidence type="ECO:0000256" key="13">
    <source>
        <dbReference type="ARBA" id="ARBA00023014"/>
    </source>
</evidence>
<keyword evidence="12 19" id="KW-0408">Iron</keyword>
<evidence type="ECO:0000256" key="17">
    <source>
        <dbReference type="ARBA" id="ARBA00057054"/>
    </source>
</evidence>
<evidence type="ECO:0000256" key="2">
    <source>
        <dbReference type="ARBA" id="ARBA00004123"/>
    </source>
</evidence>
<evidence type="ECO:0000256" key="8">
    <source>
        <dbReference type="ARBA" id="ARBA00022723"/>
    </source>
</evidence>
<dbReference type="GO" id="GO:0006297">
    <property type="term" value="P:nucleotide-excision repair, DNA gap filling"/>
    <property type="evidence" value="ECO:0007669"/>
    <property type="project" value="TreeGrafter"/>
</dbReference>
<dbReference type="InterPro" id="IPR029703">
    <property type="entry name" value="POL2"/>
</dbReference>
<keyword evidence="10 19" id="KW-0862">Zinc</keyword>
<dbReference type="InterPro" id="IPR023211">
    <property type="entry name" value="DNA_pol_palm_dom_sf"/>
</dbReference>
<evidence type="ECO:0000313" key="23">
    <source>
        <dbReference type="Proteomes" id="UP000245771"/>
    </source>
</evidence>
<comment type="subcellular location">
    <subcellularLocation>
        <location evidence="2 19">Nucleus</location>
    </subcellularLocation>
</comment>
<feature type="region of interest" description="Disordered" evidence="20">
    <location>
        <begin position="1290"/>
        <end position="1314"/>
    </location>
</feature>
<dbReference type="GO" id="GO:0045004">
    <property type="term" value="P:DNA replication proofreading"/>
    <property type="evidence" value="ECO:0007669"/>
    <property type="project" value="TreeGrafter"/>
</dbReference>
<keyword evidence="9 19" id="KW-0863">Zinc-finger</keyword>
<name>A0A316VKQ3_9BASI</name>
<dbReference type="RefSeq" id="XP_025357940.1">
    <property type="nucleotide sequence ID" value="XM_025497163.1"/>
</dbReference>
<feature type="region of interest" description="Disordered" evidence="20">
    <location>
        <begin position="1"/>
        <end position="53"/>
    </location>
</feature>
<dbReference type="FunFam" id="3.30.420.10:FF:000010">
    <property type="entry name" value="DNA polymerase epsilon catalytic subunit"/>
    <property type="match status" value="1"/>
</dbReference>
<dbReference type="Gene3D" id="3.30.420.10">
    <property type="entry name" value="Ribonuclease H-like superfamily/Ribonuclease H"/>
    <property type="match status" value="1"/>
</dbReference>
<dbReference type="PANTHER" id="PTHR10670">
    <property type="entry name" value="DNA POLYMERASE EPSILON CATALYTIC SUBUNIT A"/>
    <property type="match status" value="1"/>
</dbReference>
<dbReference type="Pfam" id="PF23250">
    <property type="entry name" value="zf_DPOE_2"/>
    <property type="match status" value="1"/>
</dbReference>
<dbReference type="InterPro" id="IPR006133">
    <property type="entry name" value="DNA-dir_DNA_pol_B_exonuc"/>
</dbReference>
<keyword evidence="5 19" id="KW-0808">Transferase</keyword>
<evidence type="ECO:0000256" key="16">
    <source>
        <dbReference type="ARBA" id="ARBA00049244"/>
    </source>
</evidence>
<comment type="function">
    <text evidence="17 19">DNA polymerase II participates in chromosomal DNA replication.</text>
</comment>
<evidence type="ECO:0000256" key="5">
    <source>
        <dbReference type="ARBA" id="ARBA00022679"/>
    </source>
</evidence>
<dbReference type="InterPro" id="IPR006172">
    <property type="entry name" value="DNA-dir_DNA_pol_B"/>
</dbReference>
<dbReference type="FunFam" id="1.10.132.60:FF:000002">
    <property type="entry name" value="DNA polymerase epsilon catalytic subunit"/>
    <property type="match status" value="1"/>
</dbReference>
<keyword evidence="11 19" id="KW-0239">DNA-directed DNA polymerase</keyword>
<feature type="compositionally biased region" description="Basic residues" evidence="20">
    <location>
        <begin position="1290"/>
        <end position="1300"/>
    </location>
</feature>
<evidence type="ECO:0000256" key="9">
    <source>
        <dbReference type="ARBA" id="ARBA00022771"/>
    </source>
</evidence>
<dbReference type="GeneID" id="37018944"/>
<dbReference type="Pfam" id="PF22912">
    <property type="entry name" value="zf-DPOE"/>
    <property type="match status" value="1"/>
</dbReference>
<dbReference type="FunFam" id="3.90.1600.10:FF:000006">
    <property type="entry name" value="DNA polymerase epsilon catalytic subunit"/>
    <property type="match status" value="1"/>
</dbReference>
<dbReference type="Pfam" id="PF03104">
    <property type="entry name" value="DNA_pol_B_exo1"/>
    <property type="match status" value="1"/>
</dbReference>
<evidence type="ECO:0000256" key="10">
    <source>
        <dbReference type="ARBA" id="ARBA00022833"/>
    </source>
</evidence>
<keyword evidence="15 19" id="KW-0539">Nucleus</keyword>
<dbReference type="Proteomes" id="UP000245771">
    <property type="component" value="Unassembled WGS sequence"/>
</dbReference>
<dbReference type="GO" id="GO:0003887">
    <property type="term" value="F:DNA-directed DNA polymerase activity"/>
    <property type="evidence" value="ECO:0007669"/>
    <property type="project" value="UniProtKB-KW"/>
</dbReference>
<dbReference type="GO" id="GO:0006272">
    <property type="term" value="P:leading strand elongation"/>
    <property type="evidence" value="ECO:0007669"/>
    <property type="project" value="TreeGrafter"/>
</dbReference>
<evidence type="ECO:0000256" key="20">
    <source>
        <dbReference type="SAM" id="MobiDB-lite"/>
    </source>
</evidence>
<dbReference type="InterPro" id="IPR012337">
    <property type="entry name" value="RNaseH-like_sf"/>
</dbReference>
<dbReference type="GO" id="GO:0008622">
    <property type="term" value="C:epsilon DNA polymerase complex"/>
    <property type="evidence" value="ECO:0007669"/>
    <property type="project" value="InterPro"/>
</dbReference>
<comment type="similarity">
    <text evidence="3 19">Belongs to the DNA polymerase type-B family.</text>
</comment>
<accession>A0A316VKQ3</accession>
<feature type="domain" description="DNA polymerase epsilon catalytic subunit A C-terminal" evidence="21">
    <location>
        <begin position="1531"/>
        <end position="1948"/>
    </location>
</feature>
<dbReference type="OrthoDB" id="10060449at2759"/>
<sequence>MSSRQNGSTFGLTSGRGRGTFKRRGGSNTHSGAPRPKTQEQKAAIASLLTGTSNEATSIEDRFEEARQRDEIDAKLGFERLEQGESREAWLVNMHPTLVPDNPLEGPGHATGKSAVDFYFIQDDASMFKITVQFAPYILLGCRPNTEAHVEEWLRRKYEGLITKVSRVVKDDLKMANHLVGLTRTFVKIEFHNVQDLLAVRRELLPLALKAQKTASAVETYADVLEDDVGASAAMVIEMEEELYGASSSRYNQSRNHAKSKAAQMNPEDCINDIREYDVPYYLRVAIDNDIRVGLWYTVSFDGGVVSMVGVPSRVKRAEPTVLAFDIETTKLPLKFPDAASDSIMMISYMIDGQGYLITNREIVSEDIDDFEYSPKEEYEGPFIIFNEPNEMALIQRFFSHFREAKPTVVVTYNGDSFDFPFVETRANHHGISMLNEIGFAKDNEGEYKSRSTAHMDCFRWVKRDSYLPQGSQGLKAVTVAKLGYDPMELDPELMTPYAVEQPQTLAQYSVSDAVATYYLYMKYVHPFIFSLCNIIPLNPDEVLRKGSGTLCETLLMVQAYQGSIIMPNRHTDPVGSTYQGHLLESETYVGGHVEALEAGVFRSDIMTDFKVDPTAFDELIGDLDSALKFSIEVEGKMNVNDVTNFDEVRDEIKTMLEHLRDNPILHVEPLIYHLDVAAMYPNIMLSNRLQPDSVKDEAACAACDFNRPGMKCDKKMEWSWRGEYFPAKKDEVNMIRHALSKESFPPRFPDGPRRTYHDLGINEQDALLKKRLGDYSRKVYRKTHETRTVKRETVICQRENPFYIDTVRDFRDRRYEYKGLHKTWKKNLDKAQGGGSLAEVMEAKKMIVLYDSLQMAHKCILNSFYGYVMRKGARWYSMEMAGITCLTGATIIQLAKDLVDRIGRPLELDTDGIWCMLPGNFPENFTFKTKSGKGLGVSYPCTMLNYLVHQRFTNHQYHALMDDKSGRYEIRSENSIFFELDGPYRAMILPSSKEEDKLLKKRYAVFNHDGSLAELKGFEVKRRGELQLIKDFQKQIFEKFLLGKTLVECYDAVAQVADQWLDVLFSRGSTLHDEELVDLIAENKSMSRTLQEYGSQKSTAITTAKRLAEFLGAEMVKDKGLACKFIISEKPHGAPVTERAVPVAIFNAEPSIKQYYLRRFLRDSSLNNFDLRSILDWNYYIDRFGSVIQKLITIPAAMQKVKNPVPRIRHPDWLFKRVAAGDDRLKQRKLTEMFKPGSEKPAFSRPPPELIIKKAANGRIAQVEVVEDIPIPDMNVDYPGWIKGMKSKWRKMRKERKANKGQGRLTGRKDGSMVSSMLHKRSQNMAVAVWDLVQVCPTTRQGEYRLWISVDSRLQSFKVRIPRVFYIHFKSVPRPGTFNDAYLVENVVRTLPRGKPCRHLYKVTVSEELFLDEEPHFSSLINHPNVDAVYEMQVPLYMRALIQLGNSCSLKTSSRAKFSRALDFGFDLSDLVKTSHPSIQKHTYLNDGKDFRWIYMWHGSKDGKHVIGLFSQGALQVHIIDPAGIRQLPALEPMYKERVDRWRGGGRLEGGVFEYHDDMEMEVKIHTSANRAWKTVAKELTAIRKSSQTPSMFAICSARSADFYESKMGVSIMAETPYLSIPAAHQDDELPALGWQMYSVKRMLNCYLRTSHWILHWLRVSAHFDVPLCSIRGADVSLFAADVDFARRLTRNDMLLWWSETGNDPDLGNIQIVDSSNAISSNEASNTRSASAPLEISKPGAYNNVVFEMTLGHLALNAVLQSGNINDMEGTEASGSMAFDNTSHNLDEYAKGPVNTGVSMGDAAVTSQVFWTLKSMVKAWYIDKVRNKGAYSHALADGFWRWLSSEVGKSRSCLYEPALASFVRALMRKTLLQLLAECKRMGASIVFANFSKLFILTSKPTAGSAAAFGRYMVSAITSRDLFKHIDLEIVHHWDYLLWMDSANFGGVICKDPEQGIDDQGVEDMQKPFHVDMNWNIASFLPHIAQQKFNLVIGGFIRRLYDGKRKAFASHSVDRTPLTAIKVNAPLTGQDGDAEEDEEGSAAATLAKELLTKWVTRKMLIQTQDLRDQHVKLVHSLPEDFEAEEEAFEGLFAEWKWPELPGGSLLNRASNFSVTDDAIPPSPALEFVKATMAILSLQKEAQVEVGICRRNVLSLLGIGEFSPEADFTQPCQILKPTPTIICTACNEERTLDLCRDADLLKATQDGQQWRCIRCQNAYDRSDIEIRLCKIAQESIRSFVLQDLRCSRCHTLREGNVGPHCPCSGPWALTLSRRDVRNKLNLLQRISQFHRLSVLEEAVEELITSC</sequence>
<evidence type="ECO:0000256" key="18">
    <source>
        <dbReference type="ARBA" id="ARBA00065544"/>
    </source>
</evidence>
<dbReference type="GO" id="GO:0051539">
    <property type="term" value="F:4 iron, 4 sulfur cluster binding"/>
    <property type="evidence" value="ECO:0007669"/>
    <property type="project" value="UniProtKB-KW"/>
</dbReference>
<reference evidence="22 23" key="1">
    <citation type="journal article" date="2018" name="Mol. Biol. Evol.">
        <title>Broad Genomic Sampling Reveals a Smut Pathogenic Ancestry of the Fungal Clade Ustilaginomycotina.</title>
        <authorList>
            <person name="Kijpornyongpan T."/>
            <person name="Mondo S.J."/>
            <person name="Barry K."/>
            <person name="Sandor L."/>
            <person name="Lee J."/>
            <person name="Lipzen A."/>
            <person name="Pangilinan J."/>
            <person name="LaButti K."/>
            <person name="Hainaut M."/>
            <person name="Henrissat B."/>
            <person name="Grigoriev I.V."/>
            <person name="Spatafora J.W."/>
            <person name="Aime M.C."/>
        </authorList>
    </citation>
    <scope>NUCLEOTIDE SEQUENCE [LARGE SCALE GENOMIC DNA]</scope>
    <source>
        <strain evidence="22 23">MCA 3882</strain>
    </source>
</reference>
<dbReference type="InterPro" id="IPR054475">
    <property type="entry name" value="Znf-DPOE"/>
</dbReference>
<evidence type="ECO:0000256" key="3">
    <source>
        <dbReference type="ARBA" id="ARBA00005755"/>
    </source>
</evidence>
<evidence type="ECO:0000256" key="4">
    <source>
        <dbReference type="ARBA" id="ARBA00022485"/>
    </source>
</evidence>
<dbReference type="CDD" id="cd05779">
    <property type="entry name" value="DNA_polB_epsilon_exo"/>
    <property type="match status" value="1"/>
</dbReference>
<evidence type="ECO:0000256" key="14">
    <source>
        <dbReference type="ARBA" id="ARBA00023125"/>
    </source>
</evidence>
<evidence type="ECO:0000256" key="12">
    <source>
        <dbReference type="ARBA" id="ARBA00023004"/>
    </source>
</evidence>
<evidence type="ECO:0000256" key="1">
    <source>
        <dbReference type="ARBA" id="ARBA00001966"/>
    </source>
</evidence>
<keyword evidence="6 19" id="KW-0548">Nucleotidyltransferase</keyword>
<keyword evidence="7 19" id="KW-0235">DNA replication</keyword>
<keyword evidence="4 19" id="KW-0004">4Fe-4S</keyword>
<dbReference type="EMBL" id="KZ819602">
    <property type="protein sequence ID" value="PWN37638.1"/>
    <property type="molecule type" value="Genomic_DNA"/>
</dbReference>
<dbReference type="InterPro" id="IPR013697">
    <property type="entry name" value="DNA_pol_e_suA_C"/>
</dbReference>
<evidence type="ECO:0000256" key="11">
    <source>
        <dbReference type="ARBA" id="ARBA00022932"/>
    </source>
</evidence>
<evidence type="ECO:0000256" key="7">
    <source>
        <dbReference type="ARBA" id="ARBA00022705"/>
    </source>
</evidence>
<dbReference type="GO" id="GO:0008270">
    <property type="term" value="F:zinc ion binding"/>
    <property type="evidence" value="ECO:0007669"/>
    <property type="project" value="UniProtKB-KW"/>
</dbReference>
<dbReference type="Pfam" id="PF22634">
    <property type="entry name" value="POL2_thumb"/>
    <property type="match status" value="1"/>
</dbReference>
<feature type="compositionally biased region" description="Polar residues" evidence="20">
    <location>
        <begin position="1"/>
        <end position="12"/>
    </location>
</feature>
<evidence type="ECO:0000313" key="22">
    <source>
        <dbReference type="EMBL" id="PWN37638.1"/>
    </source>
</evidence>
<keyword evidence="14 19" id="KW-0238">DNA-binding</keyword>
<evidence type="ECO:0000259" key="21">
    <source>
        <dbReference type="SMART" id="SM01159"/>
    </source>
</evidence>
<dbReference type="CDD" id="cd05535">
    <property type="entry name" value="POLBc_epsilon"/>
    <property type="match status" value="1"/>
</dbReference>
<dbReference type="Gene3D" id="3.90.1600.10">
    <property type="entry name" value="Palm domain of DNA polymerase"/>
    <property type="match status" value="1"/>
</dbReference>
<comment type="cofactor">
    <cofactor evidence="1 19">
        <name>[4Fe-4S] cluster</name>
        <dbReference type="ChEBI" id="CHEBI:49883"/>
    </cofactor>
</comment>
<dbReference type="SUPFAM" id="SSF56672">
    <property type="entry name" value="DNA/RNA polymerases"/>
    <property type="match status" value="1"/>
</dbReference>
<keyword evidence="13 19" id="KW-0411">Iron-sulfur</keyword>
<comment type="catalytic activity">
    <reaction evidence="16 19">
        <text>DNA(n) + a 2'-deoxyribonucleoside 5'-triphosphate = DNA(n+1) + diphosphate</text>
        <dbReference type="Rhea" id="RHEA:22508"/>
        <dbReference type="Rhea" id="RHEA-COMP:17339"/>
        <dbReference type="Rhea" id="RHEA-COMP:17340"/>
        <dbReference type="ChEBI" id="CHEBI:33019"/>
        <dbReference type="ChEBI" id="CHEBI:61560"/>
        <dbReference type="ChEBI" id="CHEBI:173112"/>
        <dbReference type="EC" id="2.7.7.7"/>
    </reaction>
</comment>
<dbReference type="FunCoup" id="A0A316VKQ3">
    <property type="interactions" value="315"/>
</dbReference>
<protein>
    <recommendedName>
        <fullName evidence="19">DNA polymerase epsilon catalytic subunit</fullName>
        <ecNumber evidence="19">2.7.7.7</ecNumber>
    </recommendedName>
</protein>
<dbReference type="Gene3D" id="1.10.132.60">
    <property type="entry name" value="DNA polymerase family B, C-terminal domain"/>
    <property type="match status" value="1"/>
</dbReference>
<evidence type="ECO:0000256" key="15">
    <source>
        <dbReference type="ARBA" id="ARBA00023242"/>
    </source>
</evidence>
<dbReference type="InterPro" id="IPR055191">
    <property type="entry name" value="POL2_thumb"/>
</dbReference>
<comment type="subunit">
    <text evidence="18">Heterotetramer. Consists of 4 subunits: POL2, DPB2, DPB3 and DPB4.</text>
</comment>
<dbReference type="GO" id="GO:0006287">
    <property type="term" value="P:base-excision repair, gap-filling"/>
    <property type="evidence" value="ECO:0007669"/>
    <property type="project" value="TreeGrafter"/>
</dbReference>
<dbReference type="GO" id="GO:0000166">
    <property type="term" value="F:nucleotide binding"/>
    <property type="evidence" value="ECO:0007669"/>
    <property type="project" value="InterPro"/>
</dbReference>
<evidence type="ECO:0000256" key="6">
    <source>
        <dbReference type="ARBA" id="ARBA00022695"/>
    </source>
</evidence>
<evidence type="ECO:0000256" key="19">
    <source>
        <dbReference type="RuleBase" id="RU365029"/>
    </source>
</evidence>
<dbReference type="GO" id="GO:0008310">
    <property type="term" value="F:single-stranded DNA 3'-5' DNA exonuclease activity"/>
    <property type="evidence" value="ECO:0007669"/>
    <property type="project" value="TreeGrafter"/>
</dbReference>
<dbReference type="InterPro" id="IPR036397">
    <property type="entry name" value="RNaseH_sf"/>
</dbReference>
<dbReference type="Gene3D" id="3.30.342.10">
    <property type="entry name" value="DNA Polymerase, chain B, domain 1"/>
    <property type="match status" value="1"/>
</dbReference>
<dbReference type="SUPFAM" id="SSF53098">
    <property type="entry name" value="Ribonuclease H-like"/>
    <property type="match status" value="1"/>
</dbReference>